<dbReference type="Gene3D" id="3.30.1660.40">
    <property type="entry name" value="FlgT, N-terminal domain"/>
    <property type="match status" value="1"/>
</dbReference>
<proteinExistence type="predicted"/>
<keyword evidence="4" id="KW-1185">Reference proteome</keyword>
<keyword evidence="3" id="KW-0969">Cilium</keyword>
<reference evidence="4" key="1">
    <citation type="journal article" date="2019" name="Int. J. Syst. Evol. Microbiol.">
        <title>The Global Catalogue of Microorganisms (GCM) 10K type strain sequencing project: providing services to taxonomists for standard genome sequencing and annotation.</title>
        <authorList>
            <consortium name="The Broad Institute Genomics Platform"/>
            <consortium name="The Broad Institute Genome Sequencing Center for Infectious Disease"/>
            <person name="Wu L."/>
            <person name="Ma J."/>
        </authorList>
    </citation>
    <scope>NUCLEOTIDE SEQUENCE [LARGE SCALE GENOMIC DNA]</scope>
    <source>
        <strain evidence="4">CCM 7480</strain>
    </source>
</reference>
<dbReference type="Proteomes" id="UP001595665">
    <property type="component" value="Unassembled WGS sequence"/>
</dbReference>
<feature type="chain" id="PRO_5046044965" evidence="1">
    <location>
        <begin position="36"/>
        <end position="409"/>
    </location>
</feature>
<comment type="caution">
    <text evidence="3">The sequence shown here is derived from an EMBL/GenBank/DDBJ whole genome shotgun (WGS) entry which is preliminary data.</text>
</comment>
<feature type="signal peptide" evidence="1">
    <location>
        <begin position="1"/>
        <end position="35"/>
    </location>
</feature>
<dbReference type="Gene3D" id="3.40.50.10610">
    <property type="entry name" value="ABC-type transport auxiliary lipoprotein component"/>
    <property type="match status" value="1"/>
</dbReference>
<dbReference type="EMBL" id="JBHRVV010000001">
    <property type="protein sequence ID" value="MFC3459898.1"/>
    <property type="molecule type" value="Genomic_DNA"/>
</dbReference>
<dbReference type="Pfam" id="PF16539">
    <property type="entry name" value="FlgT_M"/>
    <property type="match status" value="1"/>
</dbReference>
<organism evidence="3 4">
    <name type="scientific">Massilia haematophila</name>
    <dbReference type="NCBI Taxonomy" id="457923"/>
    <lineage>
        <taxon>Bacteria</taxon>
        <taxon>Pseudomonadati</taxon>
        <taxon>Pseudomonadota</taxon>
        <taxon>Betaproteobacteria</taxon>
        <taxon>Burkholderiales</taxon>
        <taxon>Oxalobacteraceae</taxon>
        <taxon>Telluria group</taxon>
        <taxon>Massilia</taxon>
    </lineage>
</organism>
<dbReference type="InterPro" id="IPR038165">
    <property type="entry name" value="FlgT_C_sf"/>
</dbReference>
<name>A0ABV7PNV6_9BURK</name>
<protein>
    <submittedName>
        <fullName evidence="3">Flagella assembly protein FlgT middle domain-containing protein</fullName>
    </submittedName>
</protein>
<dbReference type="InterPro" id="IPR038180">
    <property type="entry name" value="FlgT_N_sf"/>
</dbReference>
<evidence type="ECO:0000313" key="3">
    <source>
        <dbReference type="EMBL" id="MFC3459898.1"/>
    </source>
</evidence>
<sequence>MPSKAANFLRAALFARLIAPLFALLAALHGGTAFAAPAEAEGVALVAEGGVARARQVAIRDALEQLGLRSAARVDVAAGAGTRGKTLDSSRIQPAAEFDRYSIVREWQTGQLLHVRVQVKEEEARPRGNLNLGYRKKIVVTPFHLRSSPQLDDVDDIATRLPQELLRRLSGSGKFLGKDSPYVIAPGASGPATDVAAVRRIATMHDAQFVIAGEIVDASKFGKPAYYGLIKKDARRIEIAFYVYDGLSGALVARRTAVAEGVGEQRIGRDKPFGSASFAATPFGGAILRALDEGADQIAQDLAPLPFMAKVVQVQGERVFIDAGSTSSVAPGDQLVVYRLDARQQVYGSDPLAPLGTVEAPVGTLSIVQVQPGFAIGKLDPPASAKQVSAGDLVRFDVALAPAEKDAGR</sequence>
<dbReference type="InterPro" id="IPR032386">
    <property type="entry name" value="FlgT_M"/>
</dbReference>
<accession>A0ABV7PNV6</accession>
<gene>
    <name evidence="3" type="ORF">ACFOPH_16810</name>
</gene>
<dbReference type="Gene3D" id="2.40.10.410">
    <property type="entry name" value="FlgT, C-terminal domain"/>
    <property type="match status" value="1"/>
</dbReference>
<keyword evidence="3" id="KW-0282">Flagellum</keyword>
<keyword evidence="1" id="KW-0732">Signal</keyword>
<evidence type="ECO:0000256" key="1">
    <source>
        <dbReference type="SAM" id="SignalP"/>
    </source>
</evidence>
<evidence type="ECO:0000259" key="2">
    <source>
        <dbReference type="Pfam" id="PF16539"/>
    </source>
</evidence>
<dbReference type="RefSeq" id="WP_379736534.1">
    <property type="nucleotide sequence ID" value="NZ_JBHRVV010000001.1"/>
</dbReference>
<feature type="domain" description="Flagellar assembly protein T middle" evidence="2">
    <location>
        <begin position="134"/>
        <end position="256"/>
    </location>
</feature>
<keyword evidence="3" id="KW-0966">Cell projection</keyword>
<evidence type="ECO:0000313" key="4">
    <source>
        <dbReference type="Proteomes" id="UP001595665"/>
    </source>
</evidence>